<protein>
    <submittedName>
        <fullName evidence="9">ABC transporter permease</fullName>
    </submittedName>
</protein>
<keyword evidence="6 7" id="KW-0472">Membrane</keyword>
<evidence type="ECO:0000313" key="10">
    <source>
        <dbReference type="Proteomes" id="UP001501183"/>
    </source>
</evidence>
<reference evidence="10" key="1">
    <citation type="journal article" date="2019" name="Int. J. Syst. Evol. Microbiol.">
        <title>The Global Catalogue of Microorganisms (GCM) 10K type strain sequencing project: providing services to taxonomists for standard genome sequencing and annotation.</title>
        <authorList>
            <consortium name="The Broad Institute Genomics Platform"/>
            <consortium name="The Broad Institute Genome Sequencing Center for Infectious Disease"/>
            <person name="Wu L."/>
            <person name="Ma J."/>
        </authorList>
    </citation>
    <scope>NUCLEOTIDE SEQUENCE [LARGE SCALE GENOMIC DNA]</scope>
    <source>
        <strain evidence="10">JCM 32206</strain>
    </source>
</reference>
<dbReference type="CDD" id="cd06261">
    <property type="entry name" value="TM_PBP2"/>
    <property type="match status" value="1"/>
</dbReference>
<name>A0ABP8NVF5_9NOCA</name>
<dbReference type="PANTHER" id="PTHR30151">
    <property type="entry name" value="ALKANE SULFONATE ABC TRANSPORTER-RELATED, MEMBRANE SUBUNIT"/>
    <property type="match status" value="1"/>
</dbReference>
<dbReference type="SUPFAM" id="SSF161098">
    <property type="entry name" value="MetI-like"/>
    <property type="match status" value="1"/>
</dbReference>
<comment type="similarity">
    <text evidence="7">Belongs to the binding-protein-dependent transport system permease family.</text>
</comment>
<dbReference type="InterPro" id="IPR035906">
    <property type="entry name" value="MetI-like_sf"/>
</dbReference>
<evidence type="ECO:0000256" key="7">
    <source>
        <dbReference type="RuleBase" id="RU363032"/>
    </source>
</evidence>
<evidence type="ECO:0000256" key="1">
    <source>
        <dbReference type="ARBA" id="ARBA00004651"/>
    </source>
</evidence>
<evidence type="ECO:0000256" key="3">
    <source>
        <dbReference type="ARBA" id="ARBA00022475"/>
    </source>
</evidence>
<dbReference type="RefSeq" id="WP_345342787.1">
    <property type="nucleotide sequence ID" value="NZ_BAABFB010000024.1"/>
</dbReference>
<feature type="transmembrane region" description="Helical" evidence="7">
    <location>
        <begin position="255"/>
        <end position="280"/>
    </location>
</feature>
<keyword evidence="2 7" id="KW-0813">Transport</keyword>
<feature type="transmembrane region" description="Helical" evidence="7">
    <location>
        <begin position="140"/>
        <end position="168"/>
    </location>
</feature>
<comment type="caution">
    <text evidence="9">The sequence shown here is derived from an EMBL/GenBank/DDBJ whole genome shotgun (WGS) entry which is preliminary data.</text>
</comment>
<accession>A0ABP8NVF5</accession>
<dbReference type="PROSITE" id="PS50928">
    <property type="entry name" value="ABC_TM1"/>
    <property type="match status" value="1"/>
</dbReference>
<proteinExistence type="inferred from homology"/>
<evidence type="ECO:0000259" key="8">
    <source>
        <dbReference type="PROSITE" id="PS50928"/>
    </source>
</evidence>
<dbReference type="Gene3D" id="1.10.3720.10">
    <property type="entry name" value="MetI-like"/>
    <property type="match status" value="1"/>
</dbReference>
<feature type="transmembrane region" description="Helical" evidence="7">
    <location>
        <begin position="36"/>
        <end position="62"/>
    </location>
</feature>
<feature type="transmembrane region" description="Helical" evidence="7">
    <location>
        <begin position="216"/>
        <end position="235"/>
    </location>
</feature>
<evidence type="ECO:0000313" key="9">
    <source>
        <dbReference type="EMBL" id="GAA4474847.1"/>
    </source>
</evidence>
<comment type="subcellular location">
    <subcellularLocation>
        <location evidence="1 7">Cell membrane</location>
        <topology evidence="1 7">Multi-pass membrane protein</topology>
    </subcellularLocation>
</comment>
<dbReference type="InterPro" id="IPR000515">
    <property type="entry name" value="MetI-like"/>
</dbReference>
<evidence type="ECO:0000256" key="5">
    <source>
        <dbReference type="ARBA" id="ARBA00022989"/>
    </source>
</evidence>
<evidence type="ECO:0000256" key="2">
    <source>
        <dbReference type="ARBA" id="ARBA00022448"/>
    </source>
</evidence>
<evidence type="ECO:0000256" key="6">
    <source>
        <dbReference type="ARBA" id="ARBA00023136"/>
    </source>
</evidence>
<feature type="domain" description="ABC transmembrane type-1" evidence="8">
    <location>
        <begin position="93"/>
        <end position="273"/>
    </location>
</feature>
<evidence type="ECO:0000256" key="4">
    <source>
        <dbReference type="ARBA" id="ARBA00022692"/>
    </source>
</evidence>
<keyword evidence="3" id="KW-1003">Cell membrane</keyword>
<dbReference type="Pfam" id="PF00528">
    <property type="entry name" value="BPD_transp_1"/>
    <property type="match status" value="1"/>
</dbReference>
<organism evidence="9 10">
    <name type="scientific">Rhodococcus olei</name>
    <dbReference type="NCBI Taxonomy" id="2161675"/>
    <lineage>
        <taxon>Bacteria</taxon>
        <taxon>Bacillati</taxon>
        <taxon>Actinomycetota</taxon>
        <taxon>Actinomycetes</taxon>
        <taxon>Mycobacteriales</taxon>
        <taxon>Nocardiaceae</taxon>
        <taxon>Rhodococcus</taxon>
    </lineage>
</organism>
<keyword evidence="4 7" id="KW-0812">Transmembrane</keyword>
<dbReference type="PANTHER" id="PTHR30151:SF0">
    <property type="entry name" value="ABC TRANSPORTER PERMEASE PROTEIN MJ0413-RELATED"/>
    <property type="match status" value="1"/>
</dbReference>
<feature type="transmembrane region" description="Helical" evidence="7">
    <location>
        <begin position="97"/>
        <end position="119"/>
    </location>
</feature>
<keyword evidence="5 7" id="KW-1133">Transmembrane helix</keyword>
<dbReference type="Proteomes" id="UP001501183">
    <property type="component" value="Unassembled WGS sequence"/>
</dbReference>
<dbReference type="EMBL" id="BAABFB010000024">
    <property type="protein sequence ID" value="GAA4474847.1"/>
    <property type="molecule type" value="Genomic_DNA"/>
</dbReference>
<gene>
    <name evidence="9" type="ORF">GCM10023094_11220</name>
</gene>
<sequence>MIALNTSTLTTETETAAQSLDHVRVKAPGPRSRKRLAGLAGFGPMILGLTPLVIGLLAWQIFGSEVSFTFPRPSTWWDATQQMYDSGALMPAIRETLATLVIGLALSIVLGGIVGWVVGRSRQLERTLSPLLDFFRSMPAPALIPVITVLLGASVTTGAVIIIIGVMWPILLNTASARRNLPEVRLEMSGVLGLSRSAKMWRVIFPSLIPAMMTGIRIAASTGFVVVLVVDILGAGDGIGRLLLVSQQTFDAPAVWALLTIVGLLGLLVNGLAATADGWVRRSM</sequence>
<keyword evidence="10" id="KW-1185">Reference proteome</keyword>